<evidence type="ECO:0000313" key="9">
    <source>
        <dbReference type="Proteomes" id="UP000261520"/>
    </source>
</evidence>
<evidence type="ECO:0000256" key="6">
    <source>
        <dbReference type="SAM" id="SignalP"/>
    </source>
</evidence>
<feature type="region of interest" description="Disordered" evidence="5">
    <location>
        <begin position="118"/>
        <end position="205"/>
    </location>
</feature>
<keyword evidence="6" id="KW-0732">Signal</keyword>
<dbReference type="STRING" id="409849.ENSPMGP00000012286"/>
<dbReference type="GO" id="GO:0008017">
    <property type="term" value="F:microtubule binding"/>
    <property type="evidence" value="ECO:0007669"/>
    <property type="project" value="TreeGrafter"/>
</dbReference>
<dbReference type="Pfam" id="PF15259">
    <property type="entry name" value="GTSE1_N"/>
    <property type="match status" value="1"/>
</dbReference>
<dbReference type="InterPro" id="IPR026657">
    <property type="entry name" value="DDA3/GTSE-1"/>
</dbReference>
<keyword evidence="9" id="KW-1185">Reference proteome</keyword>
<feature type="chain" id="PRO_5017442628" description="G2 and S phase-expressed protein 1 N-terminal domain-containing protein" evidence="6">
    <location>
        <begin position="24"/>
        <end position="205"/>
    </location>
</feature>
<sequence length="205" mass="22303">MLFSSIIQLILNIFPHFLHSSTGEDFEDEVFVGPIGHTERCVSVNVASRLENLCVQTSWSPLSGDQLEAICEEAQKLANQLQSSEHAHMLCDSPPTVLSPIKRQTFCVQDSPLKQLPPHRRSVAVQPSVPPFSAAGRRSLSVQTRKTSNPTPLKRPQCSPVQTPVRRGIDRTSSVPSVTKIQSGLKAKPKPQALVPSPNGTLQGG</sequence>
<evidence type="ECO:0000256" key="2">
    <source>
        <dbReference type="ARBA" id="ARBA00022490"/>
    </source>
</evidence>
<evidence type="ECO:0000256" key="1">
    <source>
        <dbReference type="ARBA" id="ARBA00004245"/>
    </source>
</evidence>
<dbReference type="AlphaFoldDB" id="A0A3B4A708"/>
<dbReference type="PANTHER" id="PTHR21584:SF10">
    <property type="entry name" value="G2 AND S PHASE-EXPRESSED PROTEIN 1"/>
    <property type="match status" value="1"/>
</dbReference>
<dbReference type="PANTHER" id="PTHR21584">
    <property type="entry name" value="DIFFERENTIAL DISPLAY AND ACTIVATED BY P53 DDA3 /G2 S PHASE EXPRESSED 1"/>
    <property type="match status" value="1"/>
</dbReference>
<evidence type="ECO:0000259" key="7">
    <source>
        <dbReference type="Pfam" id="PF15259"/>
    </source>
</evidence>
<feature type="signal peptide" evidence="6">
    <location>
        <begin position="1"/>
        <end position="23"/>
    </location>
</feature>
<protein>
    <recommendedName>
        <fullName evidence="7">G2 and S phase-expressed protein 1 N-terminal domain-containing protein</fullName>
    </recommendedName>
</protein>
<feature type="compositionally biased region" description="Polar residues" evidence="5">
    <location>
        <begin position="171"/>
        <end position="182"/>
    </location>
</feature>
<feature type="domain" description="G2 and S phase-expressed protein 1 N-terminal" evidence="7">
    <location>
        <begin position="20"/>
        <end position="87"/>
    </location>
</feature>
<reference evidence="8" key="2">
    <citation type="submission" date="2025-09" db="UniProtKB">
        <authorList>
            <consortium name="Ensembl"/>
        </authorList>
    </citation>
    <scope>IDENTIFICATION</scope>
</reference>
<dbReference type="Proteomes" id="UP000261520">
    <property type="component" value="Unplaced"/>
</dbReference>
<comment type="subcellular location">
    <subcellularLocation>
        <location evidence="1">Cytoplasm</location>
        <location evidence="1">Cytoskeleton</location>
    </subcellularLocation>
</comment>
<keyword evidence="3" id="KW-0597">Phosphoprotein</keyword>
<feature type="compositionally biased region" description="Polar residues" evidence="5">
    <location>
        <begin position="140"/>
        <end position="151"/>
    </location>
</feature>
<accession>A0A3B4A708</accession>
<evidence type="ECO:0000256" key="3">
    <source>
        <dbReference type="ARBA" id="ARBA00022553"/>
    </source>
</evidence>
<evidence type="ECO:0000256" key="5">
    <source>
        <dbReference type="SAM" id="MobiDB-lite"/>
    </source>
</evidence>
<keyword evidence="2" id="KW-0963">Cytoplasm</keyword>
<evidence type="ECO:0000256" key="4">
    <source>
        <dbReference type="ARBA" id="ARBA00023212"/>
    </source>
</evidence>
<dbReference type="Ensembl" id="ENSPMGT00000013105.1">
    <property type="protein sequence ID" value="ENSPMGP00000012286.1"/>
    <property type="gene ID" value="ENSPMGG00000010135.1"/>
</dbReference>
<dbReference type="GO" id="GO:0005881">
    <property type="term" value="C:cytoplasmic microtubule"/>
    <property type="evidence" value="ECO:0007669"/>
    <property type="project" value="TreeGrafter"/>
</dbReference>
<keyword evidence="4" id="KW-0206">Cytoskeleton</keyword>
<evidence type="ECO:0000313" key="8">
    <source>
        <dbReference type="Ensembl" id="ENSPMGP00000012286.1"/>
    </source>
</evidence>
<name>A0A3B4A708_9GOBI</name>
<proteinExistence type="predicted"/>
<reference evidence="8" key="1">
    <citation type="submission" date="2025-08" db="UniProtKB">
        <authorList>
            <consortium name="Ensembl"/>
        </authorList>
    </citation>
    <scope>IDENTIFICATION</scope>
</reference>
<dbReference type="InterPro" id="IPR032768">
    <property type="entry name" value="GTSE1_N"/>
</dbReference>
<organism evidence="8 9">
    <name type="scientific">Periophthalmus magnuspinnatus</name>
    <dbReference type="NCBI Taxonomy" id="409849"/>
    <lineage>
        <taxon>Eukaryota</taxon>
        <taxon>Metazoa</taxon>
        <taxon>Chordata</taxon>
        <taxon>Craniata</taxon>
        <taxon>Vertebrata</taxon>
        <taxon>Euteleostomi</taxon>
        <taxon>Actinopterygii</taxon>
        <taxon>Neopterygii</taxon>
        <taxon>Teleostei</taxon>
        <taxon>Neoteleostei</taxon>
        <taxon>Acanthomorphata</taxon>
        <taxon>Gobiaria</taxon>
        <taxon>Gobiiformes</taxon>
        <taxon>Gobioidei</taxon>
        <taxon>Gobiidae</taxon>
        <taxon>Oxudercinae</taxon>
        <taxon>Periophthalmus</taxon>
    </lineage>
</organism>